<evidence type="ECO:0000313" key="2">
    <source>
        <dbReference type="EMBL" id="GAA0501906.1"/>
    </source>
</evidence>
<name>A0ABP3LJ25_9DEIO</name>
<gene>
    <name evidence="2" type="ORF">GCM10008937_06830</name>
</gene>
<feature type="domain" description="N-acetyltransferase" evidence="1">
    <location>
        <begin position="12"/>
        <end position="164"/>
    </location>
</feature>
<dbReference type="PROSITE" id="PS51186">
    <property type="entry name" value="GNAT"/>
    <property type="match status" value="1"/>
</dbReference>
<protein>
    <recommendedName>
        <fullName evidence="1">N-acetyltransferase domain-containing protein</fullName>
    </recommendedName>
</protein>
<evidence type="ECO:0000259" key="1">
    <source>
        <dbReference type="PROSITE" id="PS51186"/>
    </source>
</evidence>
<evidence type="ECO:0000313" key="3">
    <source>
        <dbReference type="Proteomes" id="UP001500191"/>
    </source>
</evidence>
<dbReference type="SUPFAM" id="SSF55729">
    <property type="entry name" value="Acyl-CoA N-acyltransferases (Nat)"/>
    <property type="match status" value="1"/>
</dbReference>
<sequence length="164" mass="17632">MKPGLQPAPPGVHWRDAGPHDTEFRRELHHLTHPLAAVLPAGPDLTALLDLQYAARTHGYRQCHPHARALILETASPSGCAAGFLLVDDTSPGLVLVDFAVHPAYQRRGLGAAALTRLQVWAGARSITLNVTPGSPAENLYLRAGFTLQGASATHHTLRWTPLL</sequence>
<proteinExistence type="predicted"/>
<dbReference type="Proteomes" id="UP001500191">
    <property type="component" value="Unassembled WGS sequence"/>
</dbReference>
<dbReference type="EMBL" id="BAAADB010000004">
    <property type="protein sequence ID" value="GAA0501906.1"/>
    <property type="molecule type" value="Genomic_DNA"/>
</dbReference>
<dbReference type="Pfam" id="PF00583">
    <property type="entry name" value="Acetyltransf_1"/>
    <property type="match status" value="1"/>
</dbReference>
<dbReference type="InterPro" id="IPR000182">
    <property type="entry name" value="GNAT_dom"/>
</dbReference>
<accession>A0ABP3LJ25</accession>
<keyword evidence="3" id="KW-1185">Reference proteome</keyword>
<dbReference type="InterPro" id="IPR016181">
    <property type="entry name" value="Acyl_CoA_acyltransferase"/>
</dbReference>
<organism evidence="2 3">
    <name type="scientific">Deinococcus depolymerans</name>
    <dbReference type="NCBI Taxonomy" id="392408"/>
    <lineage>
        <taxon>Bacteria</taxon>
        <taxon>Thermotogati</taxon>
        <taxon>Deinococcota</taxon>
        <taxon>Deinococci</taxon>
        <taxon>Deinococcales</taxon>
        <taxon>Deinococcaceae</taxon>
        <taxon>Deinococcus</taxon>
    </lineage>
</organism>
<reference evidence="3" key="1">
    <citation type="journal article" date="2019" name="Int. J. Syst. Evol. Microbiol.">
        <title>The Global Catalogue of Microorganisms (GCM) 10K type strain sequencing project: providing services to taxonomists for standard genome sequencing and annotation.</title>
        <authorList>
            <consortium name="The Broad Institute Genomics Platform"/>
            <consortium name="The Broad Institute Genome Sequencing Center for Infectious Disease"/>
            <person name="Wu L."/>
            <person name="Ma J."/>
        </authorList>
    </citation>
    <scope>NUCLEOTIDE SEQUENCE [LARGE SCALE GENOMIC DNA]</scope>
    <source>
        <strain evidence="3">JCM 14368</strain>
    </source>
</reference>
<dbReference type="Gene3D" id="3.40.630.30">
    <property type="match status" value="1"/>
</dbReference>
<dbReference type="CDD" id="cd04301">
    <property type="entry name" value="NAT_SF"/>
    <property type="match status" value="1"/>
</dbReference>
<dbReference type="RefSeq" id="WP_343756069.1">
    <property type="nucleotide sequence ID" value="NZ_BAAADB010000004.1"/>
</dbReference>
<comment type="caution">
    <text evidence="2">The sequence shown here is derived from an EMBL/GenBank/DDBJ whole genome shotgun (WGS) entry which is preliminary data.</text>
</comment>